<name>A0ABM1YIJ5_AEDAL</name>
<keyword evidence="3 5" id="KW-0371">Homeobox</keyword>
<dbReference type="InterPro" id="IPR001356">
    <property type="entry name" value="HD"/>
</dbReference>
<evidence type="ECO:0000256" key="5">
    <source>
        <dbReference type="PROSITE-ProRule" id="PRU00108"/>
    </source>
</evidence>
<keyword evidence="4 5" id="KW-0539">Nucleus</keyword>
<dbReference type="GeneID" id="109431439"/>
<dbReference type="Pfam" id="PF00046">
    <property type="entry name" value="Homeodomain"/>
    <property type="match status" value="1"/>
</dbReference>
<dbReference type="InterPro" id="IPR050649">
    <property type="entry name" value="Paired_Homeobox_TFs"/>
</dbReference>
<accession>A0ABM1YIJ5</accession>
<dbReference type="CDD" id="cd00086">
    <property type="entry name" value="homeodomain"/>
    <property type="match status" value="1"/>
</dbReference>
<evidence type="ECO:0000313" key="10">
    <source>
        <dbReference type="Proteomes" id="UP000069940"/>
    </source>
</evidence>
<keyword evidence="2 5" id="KW-0238">DNA-binding</keyword>
<dbReference type="PROSITE" id="PS00027">
    <property type="entry name" value="HOMEOBOX_1"/>
    <property type="match status" value="1"/>
</dbReference>
<feature type="region of interest" description="Disordered" evidence="7">
    <location>
        <begin position="282"/>
        <end position="301"/>
    </location>
</feature>
<reference evidence="10" key="1">
    <citation type="journal article" date="2015" name="Proc. Natl. Acad. Sci. U.S.A.">
        <title>Genome sequence of the Asian Tiger mosquito, Aedes albopictus, reveals insights into its biology, genetics, and evolution.</title>
        <authorList>
            <person name="Chen X.G."/>
            <person name="Jiang X."/>
            <person name="Gu J."/>
            <person name="Xu M."/>
            <person name="Wu Y."/>
            <person name="Deng Y."/>
            <person name="Zhang C."/>
            <person name="Bonizzoni M."/>
            <person name="Dermauw W."/>
            <person name="Vontas J."/>
            <person name="Armbruster P."/>
            <person name="Huang X."/>
            <person name="Yang Y."/>
            <person name="Zhang H."/>
            <person name="He W."/>
            <person name="Peng H."/>
            <person name="Liu Y."/>
            <person name="Wu K."/>
            <person name="Chen J."/>
            <person name="Lirakis M."/>
            <person name="Topalis P."/>
            <person name="Van Leeuwen T."/>
            <person name="Hall A.B."/>
            <person name="Jiang X."/>
            <person name="Thorpe C."/>
            <person name="Mueller R.L."/>
            <person name="Sun C."/>
            <person name="Waterhouse R.M."/>
            <person name="Yan G."/>
            <person name="Tu Z.J."/>
            <person name="Fang X."/>
            <person name="James A.A."/>
        </authorList>
    </citation>
    <scope>NUCLEOTIDE SEQUENCE [LARGE SCALE GENOMIC DNA]</scope>
    <source>
        <strain evidence="10">Foshan</strain>
    </source>
</reference>
<dbReference type="EnsemblMetazoa" id="AALFPA23_009475.R13037">
    <property type="protein sequence ID" value="AALFPA23_009475.P13037"/>
    <property type="gene ID" value="AALFPA23_009475"/>
</dbReference>
<dbReference type="SUPFAM" id="SSF46689">
    <property type="entry name" value="Homeodomain-like"/>
    <property type="match status" value="1"/>
</dbReference>
<keyword evidence="10" id="KW-1185">Reference proteome</keyword>
<feature type="DNA-binding region" description="Homeobox" evidence="5">
    <location>
        <begin position="5"/>
        <end position="64"/>
    </location>
</feature>
<evidence type="ECO:0000256" key="4">
    <source>
        <dbReference type="ARBA" id="ARBA00023242"/>
    </source>
</evidence>
<evidence type="ECO:0000256" key="1">
    <source>
        <dbReference type="ARBA" id="ARBA00004123"/>
    </source>
</evidence>
<dbReference type="InterPro" id="IPR009057">
    <property type="entry name" value="Homeodomain-like_sf"/>
</dbReference>
<feature type="region of interest" description="Disordered" evidence="7">
    <location>
        <begin position="61"/>
        <end position="106"/>
    </location>
</feature>
<evidence type="ECO:0000256" key="2">
    <source>
        <dbReference type="ARBA" id="ARBA00023125"/>
    </source>
</evidence>
<organism evidence="9 10">
    <name type="scientific">Aedes albopictus</name>
    <name type="common">Asian tiger mosquito</name>
    <name type="synonym">Stegomyia albopicta</name>
    <dbReference type="NCBI Taxonomy" id="7160"/>
    <lineage>
        <taxon>Eukaryota</taxon>
        <taxon>Metazoa</taxon>
        <taxon>Ecdysozoa</taxon>
        <taxon>Arthropoda</taxon>
        <taxon>Hexapoda</taxon>
        <taxon>Insecta</taxon>
        <taxon>Pterygota</taxon>
        <taxon>Neoptera</taxon>
        <taxon>Endopterygota</taxon>
        <taxon>Diptera</taxon>
        <taxon>Nematocera</taxon>
        <taxon>Culicoidea</taxon>
        <taxon>Culicidae</taxon>
        <taxon>Culicinae</taxon>
        <taxon>Aedini</taxon>
        <taxon>Aedes</taxon>
        <taxon>Stegomyia</taxon>
    </lineage>
</organism>
<evidence type="ECO:0000256" key="6">
    <source>
        <dbReference type="RuleBase" id="RU000682"/>
    </source>
</evidence>
<dbReference type="Proteomes" id="UP000069940">
    <property type="component" value="Unassembled WGS sequence"/>
</dbReference>
<evidence type="ECO:0000256" key="7">
    <source>
        <dbReference type="SAM" id="MobiDB-lite"/>
    </source>
</evidence>
<evidence type="ECO:0000256" key="3">
    <source>
        <dbReference type="ARBA" id="ARBA00023155"/>
    </source>
</evidence>
<dbReference type="InterPro" id="IPR017970">
    <property type="entry name" value="Homeobox_CS"/>
</dbReference>
<protein>
    <recommendedName>
        <fullName evidence="8">Homeobox domain-containing protein</fullName>
    </recommendedName>
</protein>
<proteinExistence type="predicted"/>
<evidence type="ECO:0000259" key="8">
    <source>
        <dbReference type="PROSITE" id="PS50071"/>
    </source>
</evidence>
<dbReference type="Gene3D" id="1.10.10.60">
    <property type="entry name" value="Homeodomain-like"/>
    <property type="match status" value="1"/>
</dbReference>
<dbReference type="RefSeq" id="XP_019563189.3">
    <property type="nucleotide sequence ID" value="XM_019707644.3"/>
</dbReference>
<feature type="compositionally biased region" description="Low complexity" evidence="7">
    <location>
        <begin position="82"/>
        <end position="94"/>
    </location>
</feature>
<dbReference type="PROSITE" id="PS50071">
    <property type="entry name" value="HOMEOBOX_2"/>
    <property type="match status" value="1"/>
</dbReference>
<evidence type="ECO:0000313" key="9">
    <source>
        <dbReference type="EnsemblMetazoa" id="AALFPA23_009475.P13037"/>
    </source>
</evidence>
<reference evidence="9" key="2">
    <citation type="submission" date="2025-05" db="UniProtKB">
        <authorList>
            <consortium name="EnsemblMetazoa"/>
        </authorList>
    </citation>
    <scope>IDENTIFICATION</scope>
    <source>
        <strain evidence="9">Foshan</strain>
    </source>
</reference>
<dbReference type="PANTHER" id="PTHR24329">
    <property type="entry name" value="HOMEOBOX PROTEIN ARISTALESS"/>
    <property type="match status" value="1"/>
</dbReference>
<comment type="subcellular location">
    <subcellularLocation>
        <location evidence="1 5 6">Nucleus</location>
    </subcellularLocation>
</comment>
<dbReference type="SMART" id="SM00389">
    <property type="entry name" value="HOX"/>
    <property type="match status" value="1"/>
</dbReference>
<feature type="domain" description="Homeobox" evidence="8">
    <location>
        <begin position="3"/>
        <end position="63"/>
    </location>
</feature>
<dbReference type="PANTHER" id="PTHR24329:SF543">
    <property type="entry name" value="FI01017P-RELATED"/>
    <property type="match status" value="1"/>
</dbReference>
<feature type="compositionally biased region" description="Polar residues" evidence="7">
    <location>
        <begin position="97"/>
        <end position="106"/>
    </location>
</feature>
<sequence length="364" mass="40599">MKRKQRRYRTTFNSIQLQELERAFQRTHYPDVFFREELAVRIDLTEARVQVWFQNRRAKWRKNEKGSTGEEGEVAESGKNEPGSGSTSGGPTRSTSEDTPSNISYDNVSQNINLASMGLNLQEGNPQVHGFDNDGKLSLGQMSPGRISPNLFLNLNFDHINPVDGRGGNLTFEWNSFPTTSTQSRQNSAYPCNITDMNGTICNTTLGSTISPSTSGPSSSSVNAGLQYMNISSLVNSSPPSSSSVYDDEMKFLNVDHFNMDSFKGESLFSLDHTLLTASDHQTTLHQSHHHNQQPQTQHSLGISCQHEEKTHLGLDLNNFSLNDPTCHDPDKTDKSPSELLDLEKPINININVESLDQLDDDKY</sequence>